<keyword evidence="1" id="KW-0732">Signal</keyword>
<dbReference type="PANTHER" id="PTHR35812">
    <property type="entry name" value="LIPOPROTEIN"/>
    <property type="match status" value="1"/>
</dbReference>
<dbReference type="OrthoDB" id="9793251at2"/>
<dbReference type="RefSeq" id="WP_103921760.1">
    <property type="nucleotide sequence ID" value="NZ_FMSV02000545.1"/>
</dbReference>
<dbReference type="Proteomes" id="UP000236724">
    <property type="component" value="Unassembled WGS sequence"/>
</dbReference>
<evidence type="ECO:0000313" key="4">
    <source>
        <dbReference type="Proteomes" id="UP000236724"/>
    </source>
</evidence>
<proteinExistence type="predicted"/>
<evidence type="ECO:0000259" key="2">
    <source>
        <dbReference type="Pfam" id="PF07603"/>
    </source>
</evidence>
<feature type="chain" id="PRO_5014958309" description="Lcl C-terminal domain-containing protein" evidence="1">
    <location>
        <begin position="22"/>
        <end position="132"/>
    </location>
</feature>
<gene>
    <name evidence="3" type="ORF">MBHS_04077</name>
</gene>
<dbReference type="AlphaFoldDB" id="A0A1H6FDR7"/>
<sequence>MQKRMILPALCGLLFSSLLHAAQTCLPEVAPTTPTAEFSLHQDGTVSHQRTELMWDRCSWGQSGENCEQGTAGEYTWDKALPQAEIANSQAYKGYTDWRLPTKRELASIVEYQCYDPAINETVFPTMSLLTL</sequence>
<dbReference type="InterPro" id="IPR011460">
    <property type="entry name" value="Lcl_C"/>
</dbReference>
<accession>A0A1H6FDR7</accession>
<feature type="domain" description="Lcl C-terminal" evidence="2">
    <location>
        <begin position="44"/>
        <end position="127"/>
    </location>
</feature>
<evidence type="ECO:0000256" key="1">
    <source>
        <dbReference type="SAM" id="SignalP"/>
    </source>
</evidence>
<name>A0A1H6FDR7_9GAMM</name>
<reference evidence="3 4" key="1">
    <citation type="submission" date="2016-10" db="EMBL/GenBank/DDBJ databases">
        <authorList>
            <person name="de Groot N.N."/>
        </authorList>
    </citation>
    <scope>NUCLEOTIDE SEQUENCE [LARGE SCALE GENOMIC DNA]</scope>
    <source>
        <strain evidence="3">MBHS1</strain>
    </source>
</reference>
<organism evidence="3 4">
    <name type="scientific">Candidatus Venteria ishoeyi</name>
    <dbReference type="NCBI Taxonomy" id="1899563"/>
    <lineage>
        <taxon>Bacteria</taxon>
        <taxon>Pseudomonadati</taxon>
        <taxon>Pseudomonadota</taxon>
        <taxon>Gammaproteobacteria</taxon>
        <taxon>Thiotrichales</taxon>
        <taxon>Thiotrichaceae</taxon>
        <taxon>Venteria</taxon>
    </lineage>
</organism>
<dbReference type="PANTHER" id="PTHR35812:SF1">
    <property type="entry name" value="LIPOPROTEIN"/>
    <property type="match status" value="1"/>
</dbReference>
<keyword evidence="4" id="KW-1185">Reference proteome</keyword>
<feature type="signal peptide" evidence="1">
    <location>
        <begin position="1"/>
        <end position="21"/>
    </location>
</feature>
<evidence type="ECO:0000313" key="3">
    <source>
        <dbReference type="EMBL" id="SEH08187.1"/>
    </source>
</evidence>
<dbReference type="Pfam" id="PF07603">
    <property type="entry name" value="Lcl_C"/>
    <property type="match status" value="1"/>
</dbReference>
<dbReference type="EMBL" id="FMSV02000545">
    <property type="protein sequence ID" value="SEH08187.1"/>
    <property type="molecule type" value="Genomic_DNA"/>
</dbReference>
<protein>
    <recommendedName>
        <fullName evidence="2">Lcl C-terminal domain-containing protein</fullName>
    </recommendedName>
</protein>